<dbReference type="GO" id="GO:0006886">
    <property type="term" value="P:intracellular protein transport"/>
    <property type="evidence" value="ECO:0007669"/>
    <property type="project" value="InterPro"/>
</dbReference>
<dbReference type="GO" id="GO:0006891">
    <property type="term" value="P:intra-Golgi vesicle-mediated transport"/>
    <property type="evidence" value="ECO:0007669"/>
    <property type="project" value="TreeGrafter"/>
</dbReference>
<evidence type="ECO:0000313" key="3">
    <source>
        <dbReference type="EMBL" id="JAP92167.1"/>
    </source>
</evidence>
<feature type="domain" description="Clathrin/coatomer adaptor adaptin-like N-terminal" evidence="1">
    <location>
        <begin position="12"/>
        <end position="448"/>
    </location>
</feature>
<dbReference type="GO" id="GO:0006888">
    <property type="term" value="P:endoplasmic reticulum to Golgi vesicle-mediated transport"/>
    <property type="evidence" value="ECO:0007669"/>
    <property type="project" value="TreeGrafter"/>
</dbReference>
<protein>
    <submittedName>
        <fullName evidence="3">Coatomer beta subunit</fullName>
    </submittedName>
</protein>
<name>A0A146K6B9_9EUKA</name>
<organism evidence="3">
    <name type="scientific">Trepomonas sp. PC1</name>
    <dbReference type="NCBI Taxonomy" id="1076344"/>
    <lineage>
        <taxon>Eukaryota</taxon>
        <taxon>Metamonada</taxon>
        <taxon>Diplomonadida</taxon>
        <taxon>Hexamitidae</taxon>
        <taxon>Hexamitinae</taxon>
        <taxon>Trepomonas</taxon>
    </lineage>
</organism>
<evidence type="ECO:0000259" key="1">
    <source>
        <dbReference type="Pfam" id="PF01602"/>
    </source>
</evidence>
<reference evidence="3" key="1">
    <citation type="submission" date="2015-07" db="EMBL/GenBank/DDBJ databases">
        <title>Adaptation to a free-living lifestyle via gene acquisitions in the diplomonad Trepomonas sp. PC1.</title>
        <authorList>
            <person name="Xu F."/>
            <person name="Jerlstrom-Hultqvist J."/>
            <person name="Kolisko M."/>
            <person name="Simpson A.G.B."/>
            <person name="Roger A.J."/>
            <person name="Svard S.G."/>
            <person name="Andersson J.O."/>
        </authorList>
    </citation>
    <scope>NUCLEOTIDE SEQUENCE</scope>
    <source>
        <strain evidence="3">PC1</strain>
    </source>
</reference>
<gene>
    <name evidence="3" type="ORF">TPC1_15980</name>
</gene>
<dbReference type="InterPro" id="IPR011989">
    <property type="entry name" value="ARM-like"/>
</dbReference>
<dbReference type="PANTHER" id="PTHR10635">
    <property type="entry name" value="COATOMER SUBUNIT BETA"/>
    <property type="match status" value="1"/>
</dbReference>
<dbReference type="InterPro" id="IPR011710">
    <property type="entry name" value="Coatomer_bsu_C"/>
</dbReference>
<dbReference type="InterPro" id="IPR002553">
    <property type="entry name" value="Clathrin/coatomer_adapt-like_N"/>
</dbReference>
<dbReference type="AlphaFoldDB" id="A0A146K6B9"/>
<dbReference type="GO" id="GO:0005198">
    <property type="term" value="F:structural molecule activity"/>
    <property type="evidence" value="ECO:0007669"/>
    <property type="project" value="InterPro"/>
</dbReference>
<sequence>HILLSSSAPAISTKQMDQLFDRKSELDMLQTMQSVFQQMCNGEDVDPYIIPIIKNVSTTQFKQLKRLLHMFWPMVDCYYAAGQLKPHMILVCNSILQDLKYPNEYIVCSALRCVMNFQAREVIQHLTLAIPPLLKHENDEVRSTAAIAIRVINTKFSGLISTQILEERLQQEKNSSVLKQVILSLCAVSYEYFSEHIQQYTEQHKFMSDQHEIGMALFECFDRLNPTFQQLLINRIKQFDQISNQIYYQAGKALLQFYESTKDQSFQVLSAQCLLQSCKDASQQSIIQIIDLISNQQFGQNSSLIAQNLIQIFTKTLSEEIQFKLFRSRIFQKICGSDPLSSKKIVDSLTGRIYECSIDLKYELFNCVFEVAELSGGFGEISLSNLQELVQVLTESSEQKSFVECCQVAIQILKKCYEVNSNKQILKILGKAALKIQNEEVFKSALFTFAELLQGDKVLIFNILAMLDVPKVDLDEEIEQFLMTLPLYQVKEESDAPMYFQVKQGQQSFLSSVMLQILKKAVFQFNYQEQICRLVLLGAANLVKKTTFEAGDKQNAMQAMQQIYQYVSEGKKDEQQVKKRQSKTLGQKTVRQNQNITDPLQFSLFGQEVVEQVQQKSHTKTRKSFYEQLAEQPELIHSIYQLSADADMIYSEAFIQIHKQTISMAILFINRTPQTIEDIELELFTSQSLKIHQSKKQLSLGPNGQAIEQFEISVQQCSSSTIFGNIIAKINQQKGHTKQVIMRIKEIQFEAKQFIKPLNLQLNEFRRQFMAAGNEKRQKVQLDLVHYRQFMEELNLCEVIQQEVDDMKMVMHAGQGFNGSQVLIVLGDQMRVRGEKQMVDAVIDAVRRM</sequence>
<dbReference type="PANTHER" id="PTHR10635:SF0">
    <property type="entry name" value="COATOMER SUBUNIT BETA"/>
    <property type="match status" value="1"/>
</dbReference>
<dbReference type="Pfam" id="PF07718">
    <property type="entry name" value="Coatamer_beta_C"/>
    <property type="match status" value="1"/>
</dbReference>
<dbReference type="InterPro" id="IPR016460">
    <property type="entry name" value="COPB1"/>
</dbReference>
<feature type="non-terminal residue" evidence="3">
    <location>
        <position position="1"/>
    </location>
</feature>
<feature type="domain" description="Coatomer beta subunit C-terminal" evidence="2">
    <location>
        <begin position="598"/>
        <end position="727"/>
    </location>
</feature>
<evidence type="ECO:0000259" key="2">
    <source>
        <dbReference type="Pfam" id="PF07718"/>
    </source>
</evidence>
<dbReference type="InterPro" id="IPR016024">
    <property type="entry name" value="ARM-type_fold"/>
</dbReference>
<dbReference type="Pfam" id="PF01602">
    <property type="entry name" value="Adaptin_N"/>
    <property type="match status" value="1"/>
</dbReference>
<dbReference type="Gene3D" id="1.25.10.10">
    <property type="entry name" value="Leucine-rich Repeat Variant"/>
    <property type="match status" value="1"/>
</dbReference>
<accession>A0A146K6B9</accession>
<dbReference type="EMBL" id="GDID01004439">
    <property type="protein sequence ID" value="JAP92167.1"/>
    <property type="molecule type" value="Transcribed_RNA"/>
</dbReference>
<dbReference type="SUPFAM" id="SSF48371">
    <property type="entry name" value="ARM repeat"/>
    <property type="match status" value="1"/>
</dbReference>
<proteinExistence type="predicted"/>
<dbReference type="GO" id="GO:0030126">
    <property type="term" value="C:COPI vesicle coat"/>
    <property type="evidence" value="ECO:0007669"/>
    <property type="project" value="InterPro"/>
</dbReference>